<feature type="region of interest" description="Disordered" evidence="1">
    <location>
        <begin position="1"/>
        <end position="81"/>
    </location>
</feature>
<dbReference type="Pfam" id="PF00622">
    <property type="entry name" value="SPRY"/>
    <property type="match status" value="1"/>
</dbReference>
<dbReference type="InterPro" id="IPR043136">
    <property type="entry name" value="B30.2/SPRY_sf"/>
</dbReference>
<dbReference type="PANTHER" id="PTHR12864">
    <property type="entry name" value="RAN BINDING PROTEIN 9-RELATED"/>
    <property type="match status" value="1"/>
</dbReference>
<dbReference type="InterPro" id="IPR013320">
    <property type="entry name" value="ConA-like_dom_sf"/>
</dbReference>
<evidence type="ECO:0000259" key="2">
    <source>
        <dbReference type="Pfam" id="PF00622"/>
    </source>
</evidence>
<feature type="compositionally biased region" description="Polar residues" evidence="1">
    <location>
        <begin position="70"/>
        <end position="81"/>
    </location>
</feature>
<dbReference type="EMBL" id="JARKIB010000112">
    <property type="protein sequence ID" value="KAJ7738329.1"/>
    <property type="molecule type" value="Genomic_DNA"/>
</dbReference>
<proteinExistence type="predicted"/>
<dbReference type="Proteomes" id="UP001215598">
    <property type="component" value="Unassembled WGS sequence"/>
</dbReference>
<evidence type="ECO:0000313" key="3">
    <source>
        <dbReference type="EMBL" id="KAJ7738329.1"/>
    </source>
</evidence>
<keyword evidence="4" id="KW-1185">Reference proteome</keyword>
<comment type="caution">
    <text evidence="3">The sequence shown here is derived from an EMBL/GenBank/DDBJ whole genome shotgun (WGS) entry which is preliminary data.</text>
</comment>
<feature type="domain" description="SPRY" evidence="2">
    <location>
        <begin position="191"/>
        <end position="326"/>
    </location>
</feature>
<dbReference type="SUPFAM" id="SSF49899">
    <property type="entry name" value="Concanavalin A-like lectins/glucanases"/>
    <property type="match status" value="1"/>
</dbReference>
<feature type="compositionally biased region" description="Polar residues" evidence="1">
    <location>
        <begin position="1"/>
        <end position="13"/>
    </location>
</feature>
<reference evidence="3" key="1">
    <citation type="submission" date="2023-03" db="EMBL/GenBank/DDBJ databases">
        <title>Massive genome expansion in bonnet fungi (Mycena s.s.) driven by repeated elements and novel gene families across ecological guilds.</title>
        <authorList>
            <consortium name="Lawrence Berkeley National Laboratory"/>
            <person name="Harder C.B."/>
            <person name="Miyauchi S."/>
            <person name="Viragh M."/>
            <person name="Kuo A."/>
            <person name="Thoen E."/>
            <person name="Andreopoulos B."/>
            <person name="Lu D."/>
            <person name="Skrede I."/>
            <person name="Drula E."/>
            <person name="Henrissat B."/>
            <person name="Morin E."/>
            <person name="Kohler A."/>
            <person name="Barry K."/>
            <person name="LaButti K."/>
            <person name="Morin E."/>
            <person name="Salamov A."/>
            <person name="Lipzen A."/>
            <person name="Mereny Z."/>
            <person name="Hegedus B."/>
            <person name="Baldrian P."/>
            <person name="Stursova M."/>
            <person name="Weitz H."/>
            <person name="Taylor A."/>
            <person name="Grigoriev I.V."/>
            <person name="Nagy L.G."/>
            <person name="Martin F."/>
            <person name="Kauserud H."/>
        </authorList>
    </citation>
    <scope>NUCLEOTIDE SEQUENCE</scope>
    <source>
        <strain evidence="3">CBHHK182m</strain>
    </source>
</reference>
<evidence type="ECO:0000313" key="4">
    <source>
        <dbReference type="Proteomes" id="UP001215598"/>
    </source>
</evidence>
<name>A0AAD7IAC0_9AGAR</name>
<gene>
    <name evidence="3" type="ORF">B0H16DRAFT_1379204</name>
</gene>
<accession>A0AAD7IAC0</accession>
<evidence type="ECO:0000256" key="1">
    <source>
        <dbReference type="SAM" id="MobiDB-lite"/>
    </source>
</evidence>
<organism evidence="3 4">
    <name type="scientific">Mycena metata</name>
    <dbReference type="NCBI Taxonomy" id="1033252"/>
    <lineage>
        <taxon>Eukaryota</taxon>
        <taxon>Fungi</taxon>
        <taxon>Dikarya</taxon>
        <taxon>Basidiomycota</taxon>
        <taxon>Agaricomycotina</taxon>
        <taxon>Agaricomycetes</taxon>
        <taxon>Agaricomycetidae</taxon>
        <taxon>Agaricales</taxon>
        <taxon>Marasmiineae</taxon>
        <taxon>Mycenaceae</taxon>
        <taxon>Mycena</taxon>
    </lineage>
</organism>
<dbReference type="AlphaFoldDB" id="A0AAD7IAC0"/>
<dbReference type="InterPro" id="IPR003877">
    <property type="entry name" value="SPRY_dom"/>
</dbReference>
<sequence length="367" mass="40548">MFSLFSSHKPTQRYNPPPGAPPQAYNPPSGAPPQAYNPPPGPPPQHYKPPSGPPPSRSSGRAPPGYAPATGQSHETSESNATLGDYEAADLFCWQHPNIWPAKVFPLQYKDFSVGEWGLVLSEDPTRERGMTSISVEFDKPTFGGPNHRLVLTNRNPETRVAHYRNRGDAYLTSNLPIIAGQYSNAHKRGVYFEITIHELSGNGTLALGMQCLPYPPHRLPGWHRMSAALHLDDRRLYFDDSEGGRDYLWNGRDSLPPINPNDTLGCGYEFKLNGGVGHLFYTYNGKLLPIAFPGIFDPVPGEGKEVDVFAAVGVTDGPSRFAVNFGLEPFEWSGPSHSHHGTWNRDDWSVKDLFRQFGDGPPQYDG</sequence>
<dbReference type="InterPro" id="IPR050618">
    <property type="entry name" value="Ubq-SigPath_Reg"/>
</dbReference>
<feature type="compositionally biased region" description="Pro residues" evidence="1">
    <location>
        <begin position="15"/>
        <end position="56"/>
    </location>
</feature>
<dbReference type="Gene3D" id="2.60.120.920">
    <property type="match status" value="1"/>
</dbReference>
<protein>
    <recommendedName>
        <fullName evidence="2">SPRY domain-containing protein</fullName>
    </recommendedName>
</protein>